<keyword evidence="6 11" id="KW-0695">RNA-directed DNA polymerase</keyword>
<evidence type="ECO:0000256" key="9">
    <source>
        <dbReference type="ARBA" id="ARBA00048173"/>
    </source>
</evidence>
<dbReference type="EC" id="2.7.7.49" evidence="1"/>
<evidence type="ECO:0000313" key="11">
    <source>
        <dbReference type="EMBL" id="BEQ15245.1"/>
    </source>
</evidence>
<gene>
    <name evidence="11" type="ORF">FAK_23110</name>
</gene>
<keyword evidence="2" id="KW-0808">Transferase</keyword>
<dbReference type="SUPFAM" id="SSF56672">
    <property type="entry name" value="DNA/RNA polymerases"/>
    <property type="match status" value="1"/>
</dbReference>
<keyword evidence="7" id="KW-0051">Antiviral defense</keyword>
<dbReference type="NCBIfam" id="NF038233">
    <property type="entry name" value="retron_St85_RT"/>
    <property type="match status" value="1"/>
</dbReference>
<reference evidence="12" key="1">
    <citation type="journal article" date="2023" name="Arch. Microbiol.">
        <title>Desulfoferula mesophilus gen. nov. sp. nov., a mesophilic sulfate-reducing bacterium isolated from a brackish lake sediment.</title>
        <authorList>
            <person name="Watanabe T."/>
            <person name="Yabe T."/>
            <person name="Tsuji J.M."/>
            <person name="Fukui M."/>
        </authorList>
    </citation>
    <scope>NUCLEOTIDE SEQUENCE [LARGE SCALE GENOMIC DNA]</scope>
    <source>
        <strain evidence="12">12FAK</strain>
    </source>
</reference>
<dbReference type="GO" id="GO:0003964">
    <property type="term" value="F:RNA-directed DNA polymerase activity"/>
    <property type="evidence" value="ECO:0007669"/>
    <property type="project" value="UniProtKB-KW"/>
</dbReference>
<keyword evidence="5" id="KW-0460">Magnesium</keyword>
<accession>A0AAU9EGX4</accession>
<dbReference type="PANTHER" id="PTHR34047:SF7">
    <property type="entry name" value="RNA-DIRECTED DNA POLYMERASE"/>
    <property type="match status" value="1"/>
</dbReference>
<keyword evidence="12" id="KW-1185">Reference proteome</keyword>
<keyword evidence="4" id="KW-0479">Metal-binding</keyword>
<dbReference type="RefSeq" id="WP_338599390.1">
    <property type="nucleotide sequence ID" value="NZ_AP028679.1"/>
</dbReference>
<evidence type="ECO:0000256" key="2">
    <source>
        <dbReference type="ARBA" id="ARBA00022679"/>
    </source>
</evidence>
<feature type="domain" description="Reverse transcriptase" evidence="10">
    <location>
        <begin position="17"/>
        <end position="242"/>
    </location>
</feature>
<dbReference type="PANTHER" id="PTHR34047">
    <property type="entry name" value="NUCLEAR INTRON MATURASE 1, MITOCHONDRIAL-RELATED"/>
    <property type="match status" value="1"/>
</dbReference>
<dbReference type="InterPro" id="IPR000123">
    <property type="entry name" value="Reverse_transcriptase_msDNA"/>
</dbReference>
<comment type="similarity">
    <text evidence="8">Belongs to the bacterial reverse transcriptase family.</text>
</comment>
<dbReference type="InterPro" id="IPR051083">
    <property type="entry name" value="GrpII_Intron_Splice-Mob/Def"/>
</dbReference>
<protein>
    <recommendedName>
        <fullName evidence="1">RNA-directed DNA polymerase</fullName>
        <ecNumber evidence="1">2.7.7.49</ecNumber>
    </recommendedName>
</protein>
<evidence type="ECO:0000256" key="8">
    <source>
        <dbReference type="ARBA" id="ARBA00034120"/>
    </source>
</evidence>
<evidence type="ECO:0000256" key="5">
    <source>
        <dbReference type="ARBA" id="ARBA00022842"/>
    </source>
</evidence>
<dbReference type="Pfam" id="PF00078">
    <property type="entry name" value="RVT_1"/>
    <property type="match status" value="1"/>
</dbReference>
<dbReference type="InterPro" id="IPR043502">
    <property type="entry name" value="DNA/RNA_pol_sf"/>
</dbReference>
<dbReference type="InterPro" id="IPR000477">
    <property type="entry name" value="RT_dom"/>
</dbReference>
<dbReference type="EMBL" id="AP028679">
    <property type="protein sequence ID" value="BEQ15245.1"/>
    <property type="molecule type" value="Genomic_DNA"/>
</dbReference>
<sequence>MILQLVLKLSEDLLIPIDTLRSLIRSAPHRYKTYYIRKRSNSGFRLIAQPAKEVKILQYWVIKNIFPALPVHNVATAYLKQKGIKNNAEQHKDNSFLLKLDFKNFFPSINDNDFRFIARNQRNLSLDEHDILLLSKILFWQPKGHNSLRLSIGAPSSPILSNAVMFQFDELLYDYCESNKIVYTRYADDMTFSMQNGKERKFIISAIQDILSRISHPKLTLNDSKTIFSSKANRRLITGLIISNDGHVTIGRDKKRLLRSQIHHYIGGKLSKKEIDKLKGTIAFVKSIEPKFIDALLSKYDIKHFKDL</sequence>
<dbReference type="CDD" id="cd03487">
    <property type="entry name" value="RT_Bac_retron_II"/>
    <property type="match status" value="1"/>
</dbReference>
<dbReference type="GO" id="GO:0051607">
    <property type="term" value="P:defense response to virus"/>
    <property type="evidence" value="ECO:0007669"/>
    <property type="project" value="UniProtKB-KW"/>
</dbReference>
<evidence type="ECO:0000313" key="12">
    <source>
        <dbReference type="Proteomes" id="UP001366166"/>
    </source>
</evidence>
<evidence type="ECO:0000256" key="3">
    <source>
        <dbReference type="ARBA" id="ARBA00022695"/>
    </source>
</evidence>
<comment type="catalytic activity">
    <reaction evidence="9">
        <text>DNA(n) + a 2'-deoxyribonucleoside 5'-triphosphate = DNA(n+1) + diphosphate</text>
        <dbReference type="Rhea" id="RHEA:22508"/>
        <dbReference type="Rhea" id="RHEA-COMP:17339"/>
        <dbReference type="Rhea" id="RHEA-COMP:17340"/>
        <dbReference type="ChEBI" id="CHEBI:33019"/>
        <dbReference type="ChEBI" id="CHEBI:61560"/>
        <dbReference type="ChEBI" id="CHEBI:173112"/>
        <dbReference type="EC" id="2.7.7.49"/>
    </reaction>
</comment>
<dbReference type="PROSITE" id="PS50878">
    <property type="entry name" value="RT_POL"/>
    <property type="match status" value="1"/>
</dbReference>
<proteinExistence type="inferred from homology"/>
<dbReference type="Proteomes" id="UP001366166">
    <property type="component" value="Chromosome"/>
</dbReference>
<evidence type="ECO:0000256" key="4">
    <source>
        <dbReference type="ARBA" id="ARBA00022723"/>
    </source>
</evidence>
<name>A0AAU9EGX4_9BACT</name>
<organism evidence="11 12">
    <name type="scientific">Desulfoferula mesophila</name>
    <dbReference type="NCBI Taxonomy" id="3058419"/>
    <lineage>
        <taxon>Bacteria</taxon>
        <taxon>Pseudomonadati</taxon>
        <taxon>Thermodesulfobacteriota</taxon>
        <taxon>Desulfarculia</taxon>
        <taxon>Desulfarculales</taxon>
        <taxon>Desulfarculaceae</taxon>
        <taxon>Desulfoferula</taxon>
    </lineage>
</organism>
<evidence type="ECO:0000259" key="10">
    <source>
        <dbReference type="PROSITE" id="PS50878"/>
    </source>
</evidence>
<dbReference type="AlphaFoldDB" id="A0AAU9EGX4"/>
<dbReference type="PRINTS" id="PR00866">
    <property type="entry name" value="RNADNAPOLMS"/>
</dbReference>
<dbReference type="KEGG" id="dmp:FAK_23110"/>
<dbReference type="GO" id="GO:0046872">
    <property type="term" value="F:metal ion binding"/>
    <property type="evidence" value="ECO:0007669"/>
    <property type="project" value="UniProtKB-KW"/>
</dbReference>
<dbReference type="GO" id="GO:0003723">
    <property type="term" value="F:RNA binding"/>
    <property type="evidence" value="ECO:0007669"/>
    <property type="project" value="InterPro"/>
</dbReference>
<evidence type="ECO:0000256" key="7">
    <source>
        <dbReference type="ARBA" id="ARBA00023118"/>
    </source>
</evidence>
<keyword evidence="3" id="KW-0548">Nucleotidyltransferase</keyword>
<evidence type="ECO:0000256" key="6">
    <source>
        <dbReference type="ARBA" id="ARBA00022918"/>
    </source>
</evidence>
<evidence type="ECO:0000256" key="1">
    <source>
        <dbReference type="ARBA" id="ARBA00012493"/>
    </source>
</evidence>